<dbReference type="InterPro" id="IPR013212">
    <property type="entry name" value="Mad3/Bub1_I"/>
</dbReference>
<reference evidence="6" key="1">
    <citation type="submission" date="2016-11" db="UniProtKB">
        <authorList>
            <consortium name="WormBaseParasite"/>
        </authorList>
    </citation>
    <scope>IDENTIFICATION</scope>
</reference>
<dbReference type="GO" id="GO:0007094">
    <property type="term" value="P:mitotic spindle assembly checkpoint signaling"/>
    <property type="evidence" value="ECO:0007669"/>
    <property type="project" value="InterPro"/>
</dbReference>
<dbReference type="GO" id="GO:0005634">
    <property type="term" value="C:nucleus"/>
    <property type="evidence" value="ECO:0007669"/>
    <property type="project" value="TreeGrafter"/>
</dbReference>
<evidence type="ECO:0000313" key="4">
    <source>
        <dbReference type="Proteomes" id="UP000095284"/>
    </source>
</evidence>
<proteinExistence type="predicted"/>
<dbReference type="PANTHER" id="PTHR14030">
    <property type="entry name" value="MITOTIC CHECKPOINT SERINE/THREONINE-PROTEIN KINASE BUB1"/>
    <property type="match status" value="1"/>
</dbReference>
<evidence type="ECO:0000313" key="3">
    <source>
        <dbReference type="EMBL" id="CAG9129854.1"/>
    </source>
</evidence>
<dbReference type="GO" id="GO:0004672">
    <property type="term" value="F:protein kinase activity"/>
    <property type="evidence" value="ECO:0007669"/>
    <property type="project" value="TreeGrafter"/>
</dbReference>
<organism evidence="4 6">
    <name type="scientific">Bursaphelenchus xylophilus</name>
    <name type="common">Pinewood nematode worm</name>
    <name type="synonym">Aphelenchoides xylophilus</name>
    <dbReference type="NCBI Taxonomy" id="6326"/>
    <lineage>
        <taxon>Eukaryota</taxon>
        <taxon>Metazoa</taxon>
        <taxon>Ecdysozoa</taxon>
        <taxon>Nematoda</taxon>
        <taxon>Chromadorea</taxon>
        <taxon>Rhabditida</taxon>
        <taxon>Tylenchina</taxon>
        <taxon>Tylenchomorpha</taxon>
        <taxon>Aphelenchoidea</taxon>
        <taxon>Aphelenchoididae</taxon>
        <taxon>Bursaphelenchus</taxon>
    </lineage>
</organism>
<dbReference type="GO" id="GO:0051754">
    <property type="term" value="P:meiotic sister chromatid cohesion, centromeric"/>
    <property type="evidence" value="ECO:0007669"/>
    <property type="project" value="TreeGrafter"/>
</dbReference>
<protein>
    <submittedName>
        <fullName evidence="2">(pine wood nematode) hypothetical protein</fullName>
    </submittedName>
    <submittedName>
        <fullName evidence="6">BUB1 N-terminal domain-containing protein</fullName>
    </submittedName>
</protein>
<dbReference type="Gene3D" id="1.25.40.430">
    <property type="match status" value="1"/>
</dbReference>
<gene>
    <name evidence="2" type="ORF">BXYJ_LOCUS14302</name>
</gene>
<sequence>MENSDKDGDWFANVENIKPVRGGRRAQTLSSLAKGPVRLTPQEVEDKFREELKKAKKAEDPLSIMLDFLSWFQEQFPSGKPAVLYPILYKMCITFGIDKRFQMDERMLKLWSELAENFPERGLAVMEFAYTKGSLRQMAKFYIRWSDMYDTMKNARKARETLELGIRNCAVPVDLIHEARDRLEMRLMRDCVLAKNQDDSDYEEMDMDHSEDPEFDHTVYTQPRRPIARLQGIGDAGEAPMIRKALSTPLGPIRGLPQSTPQPSFEIFTDTPQQTPRQATTSRTRKRLAEEFEQDPDYMSLFGFFDHRPKSTLHLYIDENNPKPINWKECGVKEIMETPNPEAEFEIFCDNPPDPPKSIAMVPKTPISGPVKAKMKLRKDFALEMSIEEGYAMLIENKKIQPFGDCKE</sequence>
<dbReference type="PROSITE" id="PS51489">
    <property type="entry name" value="BUB1_N"/>
    <property type="match status" value="1"/>
</dbReference>
<dbReference type="SMR" id="A0A1I7SLU9"/>
<feature type="domain" description="BUB1 N-terminal" evidence="1">
    <location>
        <begin position="49"/>
        <end position="217"/>
    </location>
</feature>
<dbReference type="AlphaFoldDB" id="A0A1I7SLU9"/>
<dbReference type="EMBL" id="CAJFCV020000006">
    <property type="protein sequence ID" value="CAG9129854.1"/>
    <property type="molecule type" value="Genomic_DNA"/>
</dbReference>
<dbReference type="PANTHER" id="PTHR14030:SF28">
    <property type="entry name" value="BUB1 N-TERMINAL DOMAIN-CONTAINING PROTEIN"/>
    <property type="match status" value="1"/>
</dbReference>
<evidence type="ECO:0000259" key="1">
    <source>
        <dbReference type="PROSITE" id="PS51489"/>
    </source>
</evidence>
<dbReference type="EMBL" id="CAJFDI010000006">
    <property type="protein sequence ID" value="CAD5234211.1"/>
    <property type="molecule type" value="Genomic_DNA"/>
</dbReference>
<evidence type="ECO:0000313" key="2">
    <source>
        <dbReference type="EMBL" id="CAD5234211.1"/>
    </source>
</evidence>
<dbReference type="SMART" id="SM00777">
    <property type="entry name" value="Mad3_BUB1_I"/>
    <property type="match status" value="1"/>
</dbReference>
<dbReference type="Proteomes" id="UP000582659">
    <property type="component" value="Unassembled WGS sequence"/>
</dbReference>
<dbReference type="eggNOG" id="KOG1166">
    <property type="taxonomic scope" value="Eukaryota"/>
</dbReference>
<evidence type="ECO:0000313" key="5">
    <source>
        <dbReference type="Proteomes" id="UP000659654"/>
    </source>
</evidence>
<dbReference type="Proteomes" id="UP000095284">
    <property type="component" value="Unplaced"/>
</dbReference>
<dbReference type="WBParaSite" id="BXY_1403200.1">
    <property type="protein sequence ID" value="BXY_1403200.1"/>
    <property type="gene ID" value="BXY_1403200"/>
</dbReference>
<dbReference type="InterPro" id="IPR015661">
    <property type="entry name" value="Bub1/Mad3"/>
</dbReference>
<dbReference type="Pfam" id="PF08311">
    <property type="entry name" value="Mad3_BUB1_I"/>
    <property type="match status" value="1"/>
</dbReference>
<accession>A0A1I7SLU9</accession>
<evidence type="ECO:0000313" key="6">
    <source>
        <dbReference type="WBParaSite" id="BXY_1403200.1"/>
    </source>
</evidence>
<keyword evidence="5" id="KW-1185">Reference proteome</keyword>
<reference evidence="3" key="2">
    <citation type="submission" date="2020-08" db="EMBL/GenBank/DDBJ databases">
        <authorList>
            <person name="Kikuchi T."/>
        </authorList>
    </citation>
    <scope>NUCLEOTIDE SEQUENCE</scope>
    <source>
        <strain evidence="2">Ka4C1</strain>
    </source>
</reference>
<dbReference type="OrthoDB" id="248495at2759"/>
<name>A0A1I7SLU9_BURXY</name>
<dbReference type="Proteomes" id="UP000659654">
    <property type="component" value="Unassembled WGS sequence"/>
</dbReference>